<evidence type="ECO:0000313" key="2">
    <source>
        <dbReference type="Proteomes" id="UP001484239"/>
    </source>
</evidence>
<keyword evidence="2" id="KW-1185">Reference proteome</keyword>
<protein>
    <submittedName>
        <fullName evidence="1">Three-Cys-motif partner protein TcmP</fullName>
    </submittedName>
</protein>
<proteinExistence type="predicted"/>
<organism evidence="1 2">
    <name type="scientific">Gaopeijia maritima</name>
    <dbReference type="NCBI Taxonomy" id="3119007"/>
    <lineage>
        <taxon>Bacteria</taxon>
        <taxon>Pseudomonadati</taxon>
        <taxon>Gemmatimonadota</taxon>
        <taxon>Longimicrobiia</taxon>
        <taxon>Gaopeijiales</taxon>
        <taxon>Gaopeijiaceae</taxon>
        <taxon>Gaopeijia</taxon>
    </lineage>
</organism>
<name>A0ABU9E542_9BACT</name>
<dbReference type="RefSeq" id="WP_405278028.1">
    <property type="nucleotide sequence ID" value="NZ_JBBHLI010000001.1"/>
</dbReference>
<gene>
    <name evidence="1" type="primary">tcmP</name>
    <name evidence="1" type="ORF">WI372_02540</name>
</gene>
<evidence type="ECO:0000313" key="1">
    <source>
        <dbReference type="EMBL" id="MEK9499859.1"/>
    </source>
</evidence>
<reference evidence="1 2" key="1">
    <citation type="submission" date="2024-02" db="EMBL/GenBank/DDBJ databases">
        <title>A novel Gemmatimonadota bacterium.</title>
        <authorList>
            <person name="Du Z.-J."/>
            <person name="Ye Y.-Q."/>
        </authorList>
    </citation>
    <scope>NUCLEOTIDE SEQUENCE [LARGE SCALE GENOMIC DNA]</scope>
    <source>
        <strain evidence="1 2">DH-20</strain>
    </source>
</reference>
<dbReference type="Proteomes" id="UP001484239">
    <property type="component" value="Unassembled WGS sequence"/>
</dbReference>
<comment type="caution">
    <text evidence="1">The sequence shown here is derived from an EMBL/GenBank/DDBJ whole genome shotgun (WGS) entry which is preliminary data.</text>
</comment>
<dbReference type="NCBIfam" id="TIGR04474">
    <property type="entry name" value="tcm_partner"/>
    <property type="match status" value="1"/>
</dbReference>
<sequence>MMDAAWEQVLKGRSRQNGAYAASKFTFFDNYLPPAYSVTKKKRTRHYVDLFAGPGVWNDPAGTRHLGSPLKVLSLSSARRYGHGFTEAFLVNKSLADHEALTRRVDLMVEEGLINIPRARIHTLHGDANLAIPSILSRIHKKSWVFVYSDIEKPNHWPFRSVEALRAQGHSSIDLYMLFPLQMAIRRILGFSASHPDAISRFYGSEEWRQIVDRTPTSSQSKEFFREMEALYAERLQSVGWTHVRRQRKVNDVGERTLYYMFFATDHPVAGALADWEGVADGDERFRGQGELF</sequence>
<dbReference type="InterPro" id="IPR031009">
    <property type="entry name" value="Tcm_partner"/>
</dbReference>
<dbReference type="EMBL" id="JBBHLI010000001">
    <property type="protein sequence ID" value="MEK9499859.1"/>
    <property type="molecule type" value="Genomic_DNA"/>
</dbReference>
<accession>A0ABU9E542</accession>